<organism evidence="1 2">
    <name type="scientific">Portunus trituberculatus</name>
    <name type="common">Swimming crab</name>
    <name type="synonym">Neptunus trituberculatus</name>
    <dbReference type="NCBI Taxonomy" id="210409"/>
    <lineage>
        <taxon>Eukaryota</taxon>
        <taxon>Metazoa</taxon>
        <taxon>Ecdysozoa</taxon>
        <taxon>Arthropoda</taxon>
        <taxon>Crustacea</taxon>
        <taxon>Multicrustacea</taxon>
        <taxon>Malacostraca</taxon>
        <taxon>Eumalacostraca</taxon>
        <taxon>Eucarida</taxon>
        <taxon>Decapoda</taxon>
        <taxon>Pleocyemata</taxon>
        <taxon>Brachyura</taxon>
        <taxon>Eubrachyura</taxon>
        <taxon>Portunoidea</taxon>
        <taxon>Portunidae</taxon>
        <taxon>Portuninae</taxon>
        <taxon>Portunus</taxon>
    </lineage>
</organism>
<evidence type="ECO:0000313" key="1">
    <source>
        <dbReference type="EMBL" id="MPC84795.1"/>
    </source>
</evidence>
<name>A0A5B7IQL4_PORTR</name>
<gene>
    <name evidence="1" type="ORF">E2C01_079545</name>
</gene>
<accession>A0A5B7IQL4</accession>
<reference evidence="1 2" key="1">
    <citation type="submission" date="2019-05" db="EMBL/GenBank/DDBJ databases">
        <title>Another draft genome of Portunus trituberculatus and its Hox gene families provides insights of decapod evolution.</title>
        <authorList>
            <person name="Jeong J.-H."/>
            <person name="Song I."/>
            <person name="Kim S."/>
            <person name="Choi T."/>
            <person name="Kim D."/>
            <person name="Ryu S."/>
            <person name="Kim W."/>
        </authorList>
    </citation>
    <scope>NUCLEOTIDE SEQUENCE [LARGE SCALE GENOMIC DNA]</scope>
    <source>
        <tissue evidence="1">Muscle</tissue>
    </source>
</reference>
<dbReference type="EMBL" id="VSRR010066456">
    <property type="protein sequence ID" value="MPC84795.1"/>
    <property type="molecule type" value="Genomic_DNA"/>
</dbReference>
<dbReference type="Proteomes" id="UP000324222">
    <property type="component" value="Unassembled WGS sequence"/>
</dbReference>
<comment type="caution">
    <text evidence="1">The sequence shown here is derived from an EMBL/GenBank/DDBJ whole genome shotgun (WGS) entry which is preliminary data.</text>
</comment>
<keyword evidence="2" id="KW-1185">Reference proteome</keyword>
<protein>
    <submittedName>
        <fullName evidence="1">Uncharacterized protein</fullName>
    </submittedName>
</protein>
<sequence length="62" mass="6885">MPWGRWCVVSLHRVYNQPSVGSWHLFRPGNGAKRQAKVGGGKGKVRSANILSRVRVKKGEAE</sequence>
<evidence type="ECO:0000313" key="2">
    <source>
        <dbReference type="Proteomes" id="UP000324222"/>
    </source>
</evidence>
<proteinExistence type="predicted"/>
<dbReference type="AlphaFoldDB" id="A0A5B7IQL4"/>